<protein>
    <recommendedName>
        <fullName evidence="15">ABC transporter domain-containing protein</fullName>
    </recommendedName>
</protein>
<comment type="subcellular location">
    <subcellularLocation>
        <location evidence="1">Membrane</location>
        <topology evidence="1">Multi-pass membrane protein</topology>
    </subcellularLocation>
</comment>
<accession>A0A7S2UQH5</accession>
<dbReference type="SMART" id="SM00382">
    <property type="entry name" value="AAA"/>
    <property type="match status" value="2"/>
</dbReference>
<dbReference type="FunFam" id="1.20.1560.10:FF:000013">
    <property type="entry name" value="ABC transporter C family member 2"/>
    <property type="match status" value="1"/>
</dbReference>
<keyword evidence="9 11" id="KW-0472">Membrane</keyword>
<feature type="domain" description="ABC transmembrane type-1" evidence="13">
    <location>
        <begin position="334"/>
        <end position="597"/>
    </location>
</feature>
<evidence type="ECO:0000256" key="4">
    <source>
        <dbReference type="ARBA" id="ARBA00022692"/>
    </source>
</evidence>
<feature type="transmembrane region" description="Helical" evidence="11">
    <location>
        <begin position="570"/>
        <end position="589"/>
    </location>
</feature>
<feature type="transmembrane region" description="Helical" evidence="11">
    <location>
        <begin position="432"/>
        <end position="465"/>
    </location>
</feature>
<dbReference type="InterPro" id="IPR050173">
    <property type="entry name" value="ABC_transporter_C-like"/>
</dbReference>
<evidence type="ECO:0000259" key="12">
    <source>
        <dbReference type="PROSITE" id="PS50893"/>
    </source>
</evidence>
<organism evidence="14">
    <name type="scientific">Attheya septentrionalis</name>
    <dbReference type="NCBI Taxonomy" id="420275"/>
    <lineage>
        <taxon>Eukaryota</taxon>
        <taxon>Sar</taxon>
        <taxon>Stramenopiles</taxon>
        <taxon>Ochrophyta</taxon>
        <taxon>Bacillariophyta</taxon>
        <taxon>Coscinodiscophyceae</taxon>
        <taxon>Chaetocerotophycidae</taxon>
        <taxon>Chaetocerotales</taxon>
        <taxon>Attheyaceae</taxon>
        <taxon>Attheya</taxon>
    </lineage>
</organism>
<dbReference type="PROSITE" id="PS00211">
    <property type="entry name" value="ABC_TRANSPORTER_1"/>
    <property type="match status" value="2"/>
</dbReference>
<dbReference type="CDD" id="cd03250">
    <property type="entry name" value="ABCC_MRP_domain1"/>
    <property type="match status" value="1"/>
</dbReference>
<dbReference type="AlphaFoldDB" id="A0A7S2UQH5"/>
<dbReference type="InterPro" id="IPR044726">
    <property type="entry name" value="ABCC_6TM_D2"/>
</dbReference>
<dbReference type="InterPro" id="IPR027417">
    <property type="entry name" value="P-loop_NTPase"/>
</dbReference>
<dbReference type="InterPro" id="IPR011527">
    <property type="entry name" value="ABC1_TM_dom"/>
</dbReference>
<dbReference type="CDD" id="cd03244">
    <property type="entry name" value="ABCC_MRP_domain2"/>
    <property type="match status" value="1"/>
</dbReference>
<dbReference type="FunFam" id="3.40.50.300:FF:000838">
    <property type="entry name" value="ABC multidrug transporter (Eurofung)"/>
    <property type="match status" value="1"/>
</dbReference>
<evidence type="ECO:0000256" key="8">
    <source>
        <dbReference type="ARBA" id="ARBA00022989"/>
    </source>
</evidence>
<feature type="region of interest" description="Disordered" evidence="10">
    <location>
        <begin position="234"/>
        <end position="254"/>
    </location>
</feature>
<evidence type="ECO:0000256" key="6">
    <source>
        <dbReference type="ARBA" id="ARBA00022741"/>
    </source>
</evidence>
<dbReference type="GO" id="GO:0016020">
    <property type="term" value="C:membrane"/>
    <property type="evidence" value="ECO:0007669"/>
    <property type="project" value="UniProtKB-SubCell"/>
</dbReference>
<evidence type="ECO:0000256" key="7">
    <source>
        <dbReference type="ARBA" id="ARBA00022840"/>
    </source>
</evidence>
<dbReference type="SUPFAM" id="SSF52540">
    <property type="entry name" value="P-loop containing nucleoside triphosphate hydrolases"/>
    <property type="match status" value="2"/>
</dbReference>
<comment type="similarity">
    <text evidence="2">Belongs to the ABC transporter superfamily. ABCC family. Conjugate transporter (TC 3.A.1.208) subfamily.</text>
</comment>
<dbReference type="GO" id="GO:0016887">
    <property type="term" value="F:ATP hydrolysis activity"/>
    <property type="evidence" value="ECO:0007669"/>
    <property type="project" value="InterPro"/>
</dbReference>
<evidence type="ECO:0000256" key="11">
    <source>
        <dbReference type="SAM" id="Phobius"/>
    </source>
</evidence>
<dbReference type="InterPro" id="IPR017871">
    <property type="entry name" value="ABC_transporter-like_CS"/>
</dbReference>
<dbReference type="InterPro" id="IPR036640">
    <property type="entry name" value="ABC1_TM_sf"/>
</dbReference>
<proteinExistence type="inferred from homology"/>
<name>A0A7S2UQH5_9STRA</name>
<dbReference type="Gene3D" id="3.40.50.300">
    <property type="entry name" value="P-loop containing nucleotide triphosphate hydrolases"/>
    <property type="match status" value="2"/>
</dbReference>
<dbReference type="EMBL" id="HBHQ01027931">
    <property type="protein sequence ID" value="CAD9827095.1"/>
    <property type="molecule type" value="Transcribed_RNA"/>
</dbReference>
<feature type="transmembrane region" description="Helical" evidence="11">
    <location>
        <begin position="289"/>
        <end position="311"/>
    </location>
</feature>
<keyword evidence="4 11" id="KW-0812">Transmembrane</keyword>
<evidence type="ECO:0000256" key="5">
    <source>
        <dbReference type="ARBA" id="ARBA00022737"/>
    </source>
</evidence>
<dbReference type="SUPFAM" id="SSF90123">
    <property type="entry name" value="ABC transporter transmembrane region"/>
    <property type="match status" value="1"/>
</dbReference>
<sequence>MIDEGVSSHVFTLSNMNFEVASGQILAVVGAVGSGKSTLCNAIVGEVTASPESQISCRGKLAFASQIPFILSTSFRENILFGLPYEESRYEQVLDACCLRPDIEQIGGAGDLTEIGERGVTLSGGQKQRVSLARVAYSQPRIAIFDDPLSALDAGTSKMVFERLFKGSGNSLLSNSAIVLVTHASHYLHKVDNILILANGKQGFLGSWKELNEFECEDKATRASIDNIRSAVQEGSDTVETRNENDLPAEISGENTDTYKLDSQKAIETSGELMTVENREHGLASRRTWFLWFKHAGGLPFVFCQIILLALDRIAYVATEWWLAQWTKAHDSPITVFGVDFPAQTDGVSAQYRYLKVYAIILLISSIATFLRSEWAVSGGARAASSLFTKMTTRVLYAPMSYFDTTPQGRVLNRFTYDVEMLDVNLTDAMSVVMIALSWFVAGLCVMCAILPWIILALVPVTTVYAMVQLHYRKSGADLQRLDAVSRSPVQAMLAEGLNGASTIRVFQQEKTFLHRFQSIADLNSSAQLNFLSAQRWIGIRIELLGSIIVLVACTVVAVFNDFLSIEPGLVALLIIWSSNFTITLGFLVDNVAEAEAAITSVERIHAMSELPQEKDMITAEENIPDPSWPTTGALEFDNVCVRYRPGLPLTLNCCSFKVPPGKRCGIVGRTGSGKSTALVALFRLVEVESGKIVLDGVDLSKLGLQDVRGRPNGMAIIPQDPVLFAGSLRQCVDPFGTSTDEAIMKALFEVHLIGSNGNHAALNQYVEEGGSNYSVGERQLLCLARAIISTPKVLVMDEATASLDGPTDDLIQNMLRTRFTETTLLTVAHRLNTIMDYDFVLVMDAGRAVEFGSPASLLDIKEGVFSELVDATGEESAASLRAMAKKLS</sequence>
<evidence type="ECO:0000256" key="3">
    <source>
        <dbReference type="ARBA" id="ARBA00022448"/>
    </source>
</evidence>
<dbReference type="Pfam" id="PF00005">
    <property type="entry name" value="ABC_tran"/>
    <property type="match status" value="2"/>
</dbReference>
<evidence type="ECO:0000313" key="14">
    <source>
        <dbReference type="EMBL" id="CAD9827095.1"/>
    </source>
</evidence>
<dbReference type="InterPro" id="IPR003593">
    <property type="entry name" value="AAA+_ATPase"/>
</dbReference>
<dbReference type="GO" id="GO:0005524">
    <property type="term" value="F:ATP binding"/>
    <property type="evidence" value="ECO:0007669"/>
    <property type="project" value="UniProtKB-KW"/>
</dbReference>
<evidence type="ECO:0000256" key="9">
    <source>
        <dbReference type="ARBA" id="ARBA00023136"/>
    </source>
</evidence>
<feature type="domain" description="ABC transporter" evidence="12">
    <location>
        <begin position="1"/>
        <end position="224"/>
    </location>
</feature>
<feature type="transmembrane region" description="Helical" evidence="11">
    <location>
        <begin position="544"/>
        <end position="564"/>
    </location>
</feature>
<dbReference type="Gene3D" id="1.20.1560.10">
    <property type="entry name" value="ABC transporter type 1, transmembrane domain"/>
    <property type="match status" value="1"/>
</dbReference>
<evidence type="ECO:0008006" key="15">
    <source>
        <dbReference type="Google" id="ProtNLM"/>
    </source>
</evidence>
<evidence type="ECO:0000256" key="1">
    <source>
        <dbReference type="ARBA" id="ARBA00004141"/>
    </source>
</evidence>
<evidence type="ECO:0000259" key="13">
    <source>
        <dbReference type="PROSITE" id="PS50929"/>
    </source>
</evidence>
<keyword evidence="8 11" id="KW-1133">Transmembrane helix</keyword>
<feature type="domain" description="ABC transporter" evidence="12">
    <location>
        <begin position="635"/>
        <end position="871"/>
    </location>
</feature>
<dbReference type="Pfam" id="PF00664">
    <property type="entry name" value="ABC_membrane"/>
    <property type="match status" value="1"/>
</dbReference>
<evidence type="ECO:0000256" key="2">
    <source>
        <dbReference type="ARBA" id="ARBA00009726"/>
    </source>
</evidence>
<keyword evidence="5" id="KW-0677">Repeat</keyword>
<keyword evidence="7" id="KW-0067">ATP-binding</keyword>
<keyword evidence="3" id="KW-0813">Transport</keyword>
<dbReference type="GO" id="GO:0140359">
    <property type="term" value="F:ABC-type transporter activity"/>
    <property type="evidence" value="ECO:0007669"/>
    <property type="project" value="InterPro"/>
</dbReference>
<dbReference type="PROSITE" id="PS50893">
    <property type="entry name" value="ABC_TRANSPORTER_2"/>
    <property type="match status" value="2"/>
</dbReference>
<keyword evidence="6" id="KW-0547">Nucleotide-binding</keyword>
<reference evidence="14" key="1">
    <citation type="submission" date="2021-01" db="EMBL/GenBank/DDBJ databases">
        <authorList>
            <person name="Corre E."/>
            <person name="Pelletier E."/>
            <person name="Niang G."/>
            <person name="Scheremetjew M."/>
            <person name="Finn R."/>
            <person name="Kale V."/>
            <person name="Holt S."/>
            <person name="Cochrane G."/>
            <person name="Meng A."/>
            <person name="Brown T."/>
            <person name="Cohen L."/>
        </authorList>
    </citation>
    <scope>NUCLEOTIDE SEQUENCE</scope>
    <source>
        <strain evidence="14">CCMP2084</strain>
    </source>
</reference>
<evidence type="ECO:0000256" key="10">
    <source>
        <dbReference type="SAM" id="MobiDB-lite"/>
    </source>
</evidence>
<feature type="transmembrane region" description="Helical" evidence="11">
    <location>
        <begin position="354"/>
        <end position="371"/>
    </location>
</feature>
<dbReference type="CDD" id="cd18580">
    <property type="entry name" value="ABC_6TM_ABCC_D2"/>
    <property type="match status" value="1"/>
</dbReference>
<dbReference type="PANTHER" id="PTHR24223">
    <property type="entry name" value="ATP-BINDING CASSETTE SUB-FAMILY C"/>
    <property type="match status" value="1"/>
</dbReference>
<gene>
    <name evidence="14" type="ORF">ASEP1449_LOCUS18929</name>
</gene>
<dbReference type="InterPro" id="IPR003439">
    <property type="entry name" value="ABC_transporter-like_ATP-bd"/>
</dbReference>
<dbReference type="PROSITE" id="PS50929">
    <property type="entry name" value="ABC_TM1F"/>
    <property type="match status" value="1"/>
</dbReference>
<dbReference type="PANTHER" id="PTHR24223:SF456">
    <property type="entry name" value="MULTIDRUG RESISTANCE-ASSOCIATED PROTEIN LETHAL(2)03659"/>
    <property type="match status" value="1"/>
</dbReference>